<reference evidence="1 2" key="1">
    <citation type="submission" date="2021-11" db="EMBL/GenBank/DDBJ databases">
        <authorList>
            <person name="Lee D.-H."/>
            <person name="Kim S.-B."/>
        </authorList>
    </citation>
    <scope>NUCLEOTIDE SEQUENCE [LARGE SCALE GENOMIC DNA]</scope>
    <source>
        <strain evidence="1 2">KCTC 52223</strain>
    </source>
</reference>
<gene>
    <name evidence="1" type="ORF">LJ725_21715</name>
</gene>
<dbReference type="InterPro" id="IPR009354">
    <property type="entry name" value="Usg"/>
</dbReference>
<sequence>MDSSFVAQLKDYRITTAEILYWMPDHKHVLQSFVWQNLDLAPRFPALTKFLEFWDRNIDGKLHKVTVANAQLIKPAEFRFASGLYALH</sequence>
<comment type="caution">
    <text evidence="1">The sequence shown here is derived from an EMBL/GenBank/DDBJ whole genome shotgun (WGS) entry which is preliminary data.</text>
</comment>
<accession>A0ABS8KZU6</accession>
<dbReference type="RefSeq" id="WP_230552980.1">
    <property type="nucleotide sequence ID" value="NZ_JAJISD010000010.1"/>
</dbReference>
<dbReference type="Proteomes" id="UP001198862">
    <property type="component" value="Unassembled WGS sequence"/>
</dbReference>
<evidence type="ECO:0000313" key="2">
    <source>
        <dbReference type="Proteomes" id="UP001198862"/>
    </source>
</evidence>
<dbReference type="EMBL" id="JAJISD010000010">
    <property type="protein sequence ID" value="MCC8431600.1"/>
    <property type="molecule type" value="Genomic_DNA"/>
</dbReference>
<evidence type="ECO:0000313" key="1">
    <source>
        <dbReference type="EMBL" id="MCC8431600.1"/>
    </source>
</evidence>
<organism evidence="1 2">
    <name type="scientific">Reyranella aquatilis</name>
    <dbReference type="NCBI Taxonomy" id="2035356"/>
    <lineage>
        <taxon>Bacteria</taxon>
        <taxon>Pseudomonadati</taxon>
        <taxon>Pseudomonadota</taxon>
        <taxon>Alphaproteobacteria</taxon>
        <taxon>Hyphomicrobiales</taxon>
        <taxon>Reyranellaceae</taxon>
        <taxon>Reyranella</taxon>
    </lineage>
</organism>
<proteinExistence type="predicted"/>
<dbReference type="Pfam" id="PF06233">
    <property type="entry name" value="Usg"/>
    <property type="match status" value="1"/>
</dbReference>
<keyword evidence="2" id="KW-1185">Reference proteome</keyword>
<protein>
    <submittedName>
        <fullName evidence="1">Usg protein</fullName>
    </submittedName>
</protein>
<name>A0ABS8KZU6_9HYPH</name>